<feature type="compositionally biased region" description="Basic and acidic residues" evidence="4">
    <location>
        <begin position="45"/>
        <end position="55"/>
    </location>
</feature>
<evidence type="ECO:0000256" key="3">
    <source>
        <dbReference type="PROSITE-ProRule" id="PRU00221"/>
    </source>
</evidence>
<dbReference type="OrthoDB" id="364224at2759"/>
<protein>
    <submittedName>
        <fullName evidence="5">WD-repeat protein</fullName>
    </submittedName>
</protein>
<keyword evidence="6" id="KW-1185">Reference proteome</keyword>
<dbReference type="PROSITE" id="PS50294">
    <property type="entry name" value="WD_REPEATS_REGION"/>
    <property type="match status" value="1"/>
</dbReference>
<dbReference type="PANTHER" id="PTHR19848">
    <property type="entry name" value="WD40 REPEAT PROTEIN"/>
    <property type="match status" value="1"/>
</dbReference>
<dbReference type="SUPFAM" id="SSF50978">
    <property type="entry name" value="WD40 repeat-like"/>
    <property type="match status" value="1"/>
</dbReference>
<gene>
    <name evidence="5" type="ORF">RFI_36625</name>
</gene>
<dbReference type="SMART" id="SM00320">
    <property type="entry name" value="WD40"/>
    <property type="match status" value="1"/>
</dbReference>
<name>X6LGV2_RETFI</name>
<feature type="non-terminal residue" evidence="5">
    <location>
        <position position="127"/>
    </location>
</feature>
<dbReference type="InterPro" id="IPR019775">
    <property type="entry name" value="WD40_repeat_CS"/>
</dbReference>
<evidence type="ECO:0000313" key="5">
    <source>
        <dbReference type="EMBL" id="ETO00814.1"/>
    </source>
</evidence>
<organism evidence="5 6">
    <name type="scientific">Reticulomyxa filosa</name>
    <dbReference type="NCBI Taxonomy" id="46433"/>
    <lineage>
        <taxon>Eukaryota</taxon>
        <taxon>Sar</taxon>
        <taxon>Rhizaria</taxon>
        <taxon>Retaria</taxon>
        <taxon>Foraminifera</taxon>
        <taxon>Monothalamids</taxon>
        <taxon>Reticulomyxidae</taxon>
        <taxon>Reticulomyxa</taxon>
    </lineage>
</organism>
<dbReference type="Proteomes" id="UP000023152">
    <property type="component" value="Unassembled WGS sequence"/>
</dbReference>
<dbReference type="InterPro" id="IPR015943">
    <property type="entry name" value="WD40/YVTN_repeat-like_dom_sf"/>
</dbReference>
<dbReference type="AlphaFoldDB" id="X6LGV2"/>
<dbReference type="Gene3D" id="2.130.10.10">
    <property type="entry name" value="YVTN repeat-like/Quinoprotein amine dehydrogenase"/>
    <property type="match status" value="1"/>
</dbReference>
<keyword evidence="1 3" id="KW-0853">WD repeat</keyword>
<feature type="region of interest" description="Disordered" evidence="4">
    <location>
        <begin position="37"/>
        <end position="61"/>
    </location>
</feature>
<comment type="caution">
    <text evidence="5">The sequence shown here is derived from an EMBL/GenBank/DDBJ whole genome shotgun (WGS) entry which is preliminary data.</text>
</comment>
<dbReference type="PANTHER" id="PTHR19848:SF8">
    <property type="entry name" value="F-BOX AND WD REPEAT DOMAIN CONTAINING 7"/>
    <property type="match status" value="1"/>
</dbReference>
<dbReference type="InterPro" id="IPR036322">
    <property type="entry name" value="WD40_repeat_dom_sf"/>
</dbReference>
<keyword evidence="2" id="KW-0677">Repeat</keyword>
<feature type="repeat" description="WD" evidence="3">
    <location>
        <begin position="77"/>
        <end position="120"/>
    </location>
</feature>
<evidence type="ECO:0000256" key="2">
    <source>
        <dbReference type="ARBA" id="ARBA00022737"/>
    </source>
</evidence>
<accession>X6LGV2</accession>
<evidence type="ECO:0000256" key="4">
    <source>
        <dbReference type="SAM" id="MobiDB-lite"/>
    </source>
</evidence>
<dbReference type="EMBL" id="ASPP01039991">
    <property type="protein sequence ID" value="ETO00814.1"/>
    <property type="molecule type" value="Genomic_DNA"/>
</dbReference>
<reference evidence="5 6" key="1">
    <citation type="journal article" date="2013" name="Curr. Biol.">
        <title>The Genome of the Foraminiferan Reticulomyxa filosa.</title>
        <authorList>
            <person name="Glockner G."/>
            <person name="Hulsmann N."/>
            <person name="Schleicher M."/>
            <person name="Noegel A.A."/>
            <person name="Eichinger L."/>
            <person name="Gallinger C."/>
            <person name="Pawlowski J."/>
            <person name="Sierra R."/>
            <person name="Euteneuer U."/>
            <person name="Pillet L."/>
            <person name="Moustafa A."/>
            <person name="Platzer M."/>
            <person name="Groth M."/>
            <person name="Szafranski K."/>
            <person name="Schliwa M."/>
        </authorList>
    </citation>
    <scope>NUCLEOTIDE SEQUENCE [LARGE SCALE GENOMIC DNA]</scope>
</reference>
<evidence type="ECO:0000313" key="6">
    <source>
        <dbReference type="Proteomes" id="UP000023152"/>
    </source>
</evidence>
<dbReference type="InterPro" id="IPR001680">
    <property type="entry name" value="WD40_rpt"/>
</dbReference>
<proteinExistence type="predicted"/>
<evidence type="ECO:0000256" key="1">
    <source>
        <dbReference type="ARBA" id="ARBA00022574"/>
    </source>
</evidence>
<dbReference type="Pfam" id="PF00400">
    <property type="entry name" value="WD40"/>
    <property type="match status" value="1"/>
</dbReference>
<dbReference type="PROSITE" id="PS00678">
    <property type="entry name" value="WD_REPEATS_1"/>
    <property type="match status" value="1"/>
</dbReference>
<sequence length="127" mass="14867">MKKKQNEEISKINNDNQILKQQLDNILTEIKQLKKESQFNNNQIHHTDEDKKENDSNPPSKFDFDLFRSSSKLINTLTGHTDWVRSIDYSTFDDCQFICSGSEDKTIRVWNVDNNKQIQSFDGHSSN</sequence>
<dbReference type="PROSITE" id="PS50082">
    <property type="entry name" value="WD_REPEATS_2"/>
    <property type="match status" value="1"/>
</dbReference>